<evidence type="ECO:0000256" key="1">
    <source>
        <dbReference type="ARBA" id="ARBA00006484"/>
    </source>
</evidence>
<protein>
    <submittedName>
        <fullName evidence="5">SDR family NAD(P)-dependent oxidoreductase</fullName>
    </submittedName>
</protein>
<dbReference type="InterPro" id="IPR036291">
    <property type="entry name" value="NAD(P)-bd_dom_sf"/>
</dbReference>
<sequence length="246" mass="25838">MPVALITGGSAGLGRALVRALADEHWHVITDARDADRLRAAVDGLPDVTALAGDVTDAAHRDALVAAVEAAGGIDLLVHNASTLGRLPIRPLRETTVPELREVWQTNIGAPLVLTGVLLPYLTASRGVVLSISSDAAIEHYETWGLYGASKAGLDHVTLTFAAENPGITAYAVDPGDMRTRMHQDAFPGEDISDRPLPETVVPHLLGLLDARPASGRYKAADFPPLAGRADAPAPTEAYRDQGASV</sequence>
<dbReference type="PROSITE" id="PS00061">
    <property type="entry name" value="ADH_SHORT"/>
    <property type="match status" value="1"/>
</dbReference>
<comment type="caution">
    <text evidence="5">The sequence shown here is derived from an EMBL/GenBank/DDBJ whole genome shotgun (WGS) entry which is preliminary data.</text>
</comment>
<dbReference type="PRINTS" id="PR00081">
    <property type="entry name" value="GDHRDH"/>
</dbReference>
<dbReference type="CDD" id="cd05233">
    <property type="entry name" value="SDR_c"/>
    <property type="match status" value="1"/>
</dbReference>
<dbReference type="RefSeq" id="WP_277193051.1">
    <property type="nucleotide sequence ID" value="NZ_JAROAV010000042.1"/>
</dbReference>
<dbReference type="InterPro" id="IPR002347">
    <property type="entry name" value="SDR_fam"/>
</dbReference>
<dbReference type="PRINTS" id="PR00080">
    <property type="entry name" value="SDRFAMILY"/>
</dbReference>
<dbReference type="PANTHER" id="PTHR43669:SF3">
    <property type="entry name" value="ALCOHOL DEHYDROGENASE, PUTATIVE (AFU_ORTHOLOGUE AFUA_3G03445)-RELATED"/>
    <property type="match status" value="1"/>
</dbReference>
<evidence type="ECO:0000256" key="2">
    <source>
        <dbReference type="ARBA" id="ARBA00023002"/>
    </source>
</evidence>
<dbReference type="Proteomes" id="UP001528912">
    <property type="component" value="Unassembled WGS sequence"/>
</dbReference>
<dbReference type="EMBL" id="JAROAV010000042">
    <property type="protein sequence ID" value="MDF8265760.1"/>
    <property type="molecule type" value="Genomic_DNA"/>
</dbReference>
<evidence type="ECO:0000256" key="4">
    <source>
        <dbReference type="SAM" id="MobiDB-lite"/>
    </source>
</evidence>
<name>A0ABT6CA38_9MICO</name>
<gene>
    <name evidence="5" type="ORF">P4R38_16055</name>
</gene>
<accession>A0ABT6CA38</accession>
<organism evidence="5 6">
    <name type="scientific">Luteipulveratus flavus</name>
    <dbReference type="NCBI Taxonomy" id="3031728"/>
    <lineage>
        <taxon>Bacteria</taxon>
        <taxon>Bacillati</taxon>
        <taxon>Actinomycetota</taxon>
        <taxon>Actinomycetes</taxon>
        <taxon>Micrococcales</taxon>
        <taxon>Dermacoccaceae</taxon>
        <taxon>Luteipulveratus</taxon>
    </lineage>
</organism>
<dbReference type="SUPFAM" id="SSF51735">
    <property type="entry name" value="NAD(P)-binding Rossmann-fold domains"/>
    <property type="match status" value="1"/>
</dbReference>
<evidence type="ECO:0000256" key="3">
    <source>
        <dbReference type="RuleBase" id="RU000363"/>
    </source>
</evidence>
<dbReference type="Gene3D" id="3.40.50.720">
    <property type="entry name" value="NAD(P)-binding Rossmann-like Domain"/>
    <property type="match status" value="1"/>
</dbReference>
<feature type="region of interest" description="Disordered" evidence="4">
    <location>
        <begin position="224"/>
        <end position="246"/>
    </location>
</feature>
<keyword evidence="2" id="KW-0560">Oxidoreductase</keyword>
<keyword evidence="6" id="KW-1185">Reference proteome</keyword>
<evidence type="ECO:0000313" key="6">
    <source>
        <dbReference type="Proteomes" id="UP001528912"/>
    </source>
</evidence>
<comment type="similarity">
    <text evidence="1 3">Belongs to the short-chain dehydrogenases/reductases (SDR) family.</text>
</comment>
<dbReference type="PANTHER" id="PTHR43669">
    <property type="entry name" value="5-KETO-D-GLUCONATE 5-REDUCTASE"/>
    <property type="match status" value="1"/>
</dbReference>
<proteinExistence type="inferred from homology"/>
<dbReference type="InterPro" id="IPR020904">
    <property type="entry name" value="Sc_DH/Rdtase_CS"/>
</dbReference>
<reference evidence="5 6" key="1">
    <citation type="submission" date="2023-03" db="EMBL/GenBank/DDBJ databases">
        <title>YIM 133296 draft genome.</title>
        <authorList>
            <person name="Xiong L."/>
        </authorList>
    </citation>
    <scope>NUCLEOTIDE SEQUENCE [LARGE SCALE GENOMIC DNA]</scope>
    <source>
        <strain evidence="5 6">YIM 133296</strain>
    </source>
</reference>
<dbReference type="Pfam" id="PF00106">
    <property type="entry name" value="adh_short"/>
    <property type="match status" value="1"/>
</dbReference>
<evidence type="ECO:0000313" key="5">
    <source>
        <dbReference type="EMBL" id="MDF8265760.1"/>
    </source>
</evidence>